<evidence type="ECO:0000313" key="4">
    <source>
        <dbReference type="EMBL" id="RUS17773.1"/>
    </source>
</evidence>
<organism evidence="4 5">
    <name type="scientific">Jimgerdemannia flammicorona</name>
    <dbReference type="NCBI Taxonomy" id="994334"/>
    <lineage>
        <taxon>Eukaryota</taxon>
        <taxon>Fungi</taxon>
        <taxon>Fungi incertae sedis</taxon>
        <taxon>Mucoromycota</taxon>
        <taxon>Mucoromycotina</taxon>
        <taxon>Endogonomycetes</taxon>
        <taxon>Endogonales</taxon>
        <taxon>Endogonaceae</taxon>
        <taxon>Jimgerdemannia</taxon>
    </lineage>
</organism>
<name>A0A433PJN6_9FUNG</name>
<feature type="transmembrane region" description="Helical" evidence="2">
    <location>
        <begin position="6"/>
        <end position="33"/>
    </location>
</feature>
<dbReference type="AlphaFoldDB" id="A0A433PJN6"/>
<proteinExistence type="predicted"/>
<feature type="domain" description="Coenzyme Q-binding protein COQ10 START" evidence="3">
    <location>
        <begin position="40"/>
        <end position="148"/>
    </location>
</feature>
<feature type="compositionally biased region" description="Basic and acidic residues" evidence="1">
    <location>
        <begin position="282"/>
        <end position="293"/>
    </location>
</feature>
<keyword evidence="2" id="KW-0812">Transmembrane</keyword>
<dbReference type="Gene3D" id="3.30.530.20">
    <property type="match status" value="1"/>
</dbReference>
<feature type="region of interest" description="Disordered" evidence="1">
    <location>
        <begin position="212"/>
        <end position="237"/>
    </location>
</feature>
<dbReference type="Pfam" id="PF03364">
    <property type="entry name" value="Polyketide_cyc"/>
    <property type="match status" value="1"/>
</dbReference>
<evidence type="ECO:0000313" key="5">
    <source>
        <dbReference type="Proteomes" id="UP000274822"/>
    </source>
</evidence>
<protein>
    <recommendedName>
        <fullName evidence="3">Coenzyme Q-binding protein COQ10 START domain-containing protein</fullName>
    </recommendedName>
</protein>
<evidence type="ECO:0000259" key="3">
    <source>
        <dbReference type="Pfam" id="PF03364"/>
    </source>
</evidence>
<keyword evidence="2" id="KW-1133">Transmembrane helix</keyword>
<keyword evidence="5" id="KW-1185">Reference proteome</keyword>
<evidence type="ECO:0000256" key="1">
    <source>
        <dbReference type="SAM" id="MobiDB-lite"/>
    </source>
</evidence>
<dbReference type="SUPFAM" id="SSF55961">
    <property type="entry name" value="Bet v1-like"/>
    <property type="match status" value="1"/>
</dbReference>
<dbReference type="InterPro" id="IPR023393">
    <property type="entry name" value="START-like_dom_sf"/>
</dbReference>
<evidence type="ECO:0000256" key="2">
    <source>
        <dbReference type="SAM" id="Phobius"/>
    </source>
</evidence>
<sequence length="326" mass="37309">MFSTALLTIILFLPFIPITIYVVGCLLPTFHVLTRTVTLRAPRSRVWNLITNIRNYPAWRTRVKVATVMEQDTSHSSSTLSPLSGSATTGNPFPTVFCERTLHNELTYRFIDRVENRRVVRVVNEHDPGNSRMAFSGTWTFDLLPYGTPATPEHELQLQDLWHSAHEDEEECVLQLTERGVVRRPIARFFGFFIFGYHRTVDRFLKDIKEEVERERDDREAEKERKGKAAPARVQAEPVVVPEDEKVTVKPVEIIEAVAVKEELEEITTRLLLEEVEKAEAEAEAEAELKSEAETQTEGVGQGLMEGSEYADMEWDTVSEIYDRKA</sequence>
<reference evidence="4 5" key="1">
    <citation type="journal article" date="2018" name="New Phytol.">
        <title>Phylogenomics of Endogonaceae and evolution of mycorrhizas within Mucoromycota.</title>
        <authorList>
            <person name="Chang Y."/>
            <person name="Desiro A."/>
            <person name="Na H."/>
            <person name="Sandor L."/>
            <person name="Lipzen A."/>
            <person name="Clum A."/>
            <person name="Barry K."/>
            <person name="Grigoriev I.V."/>
            <person name="Martin F.M."/>
            <person name="Stajich J.E."/>
            <person name="Smith M.E."/>
            <person name="Bonito G."/>
            <person name="Spatafora J.W."/>
        </authorList>
    </citation>
    <scope>NUCLEOTIDE SEQUENCE [LARGE SCALE GENOMIC DNA]</scope>
    <source>
        <strain evidence="4 5">AD002</strain>
    </source>
</reference>
<dbReference type="InterPro" id="IPR005031">
    <property type="entry name" value="COQ10_START"/>
</dbReference>
<dbReference type="Proteomes" id="UP000274822">
    <property type="component" value="Unassembled WGS sequence"/>
</dbReference>
<accession>A0A433PJN6</accession>
<feature type="region of interest" description="Disordered" evidence="1">
    <location>
        <begin position="282"/>
        <end position="312"/>
    </location>
</feature>
<feature type="compositionally biased region" description="Basic and acidic residues" evidence="1">
    <location>
        <begin position="212"/>
        <end position="227"/>
    </location>
</feature>
<comment type="caution">
    <text evidence="4">The sequence shown here is derived from an EMBL/GenBank/DDBJ whole genome shotgun (WGS) entry which is preliminary data.</text>
</comment>
<keyword evidence="2" id="KW-0472">Membrane</keyword>
<gene>
    <name evidence="4" type="ORF">BC938DRAFT_476171</name>
</gene>
<dbReference type="EMBL" id="RBNJ01022791">
    <property type="protein sequence ID" value="RUS17773.1"/>
    <property type="molecule type" value="Genomic_DNA"/>
</dbReference>